<evidence type="ECO:0000259" key="2">
    <source>
        <dbReference type="PROSITE" id="PS50110"/>
    </source>
</evidence>
<evidence type="ECO:0000259" key="3">
    <source>
        <dbReference type="PROSITE" id="PS50930"/>
    </source>
</evidence>
<dbReference type="InterPro" id="IPR046947">
    <property type="entry name" value="LytR-like"/>
</dbReference>
<keyword evidence="1" id="KW-0597">Phosphoprotein</keyword>
<comment type="caution">
    <text evidence="4">The sequence shown here is derived from an EMBL/GenBank/DDBJ whole genome shotgun (WGS) entry which is preliminary data.</text>
</comment>
<evidence type="ECO:0000313" key="5">
    <source>
        <dbReference type="Proteomes" id="UP000664417"/>
    </source>
</evidence>
<dbReference type="SUPFAM" id="SSF52172">
    <property type="entry name" value="CheY-like"/>
    <property type="match status" value="1"/>
</dbReference>
<gene>
    <name evidence="4" type="ORF">J3U88_12325</name>
</gene>
<dbReference type="InterPro" id="IPR001789">
    <property type="entry name" value="Sig_transdc_resp-reg_receiver"/>
</dbReference>
<dbReference type="Proteomes" id="UP000664417">
    <property type="component" value="Unassembled WGS sequence"/>
</dbReference>
<evidence type="ECO:0000256" key="1">
    <source>
        <dbReference type="PROSITE-ProRule" id="PRU00169"/>
    </source>
</evidence>
<dbReference type="PANTHER" id="PTHR37299:SF1">
    <property type="entry name" value="STAGE 0 SPORULATION PROTEIN A HOMOLOG"/>
    <property type="match status" value="1"/>
</dbReference>
<sequence>MKVLIVDDEALAREAVRLRLATYADVTIVGEADNGSDALVLIDHLQPDTVFLDIEMPGGNGLDLAKAVADRAHLKVVFITAYANYAHQAFRVDAVDYLLKPIRDDQFADMMAKCRRRPVKTAPPRPSEPERYLARLALKEGEETHMVPVTRIESIVSAGDYLCIRVFDDRGTKVFIHRATLKKLETLLDPNLFQRCHRSHLVNIQRIGAFTREPDTLVALSGEAHPVSRRFLARVKSRFPRLGQP</sequence>
<dbReference type="Gene3D" id="2.40.50.1020">
    <property type="entry name" value="LytTr DNA-binding domain"/>
    <property type="match status" value="1"/>
</dbReference>
<dbReference type="Gene3D" id="3.40.50.2300">
    <property type="match status" value="1"/>
</dbReference>
<dbReference type="SMART" id="SM00850">
    <property type="entry name" value="LytTR"/>
    <property type="match status" value="1"/>
</dbReference>
<accession>A0A8J7Q970</accession>
<dbReference type="SMART" id="SM00448">
    <property type="entry name" value="REC"/>
    <property type="match status" value="1"/>
</dbReference>
<evidence type="ECO:0000313" key="4">
    <source>
        <dbReference type="EMBL" id="MBO1319249.1"/>
    </source>
</evidence>
<dbReference type="RefSeq" id="WP_207859070.1">
    <property type="nucleotide sequence ID" value="NZ_JAFREP010000009.1"/>
</dbReference>
<feature type="modified residue" description="4-aspartylphosphate" evidence="1">
    <location>
        <position position="53"/>
    </location>
</feature>
<proteinExistence type="predicted"/>
<dbReference type="GO" id="GO:0000156">
    <property type="term" value="F:phosphorelay response regulator activity"/>
    <property type="evidence" value="ECO:0007669"/>
    <property type="project" value="InterPro"/>
</dbReference>
<feature type="domain" description="HTH LytTR-type" evidence="3">
    <location>
        <begin position="136"/>
        <end position="241"/>
    </location>
</feature>
<dbReference type="Pfam" id="PF04397">
    <property type="entry name" value="LytTR"/>
    <property type="match status" value="1"/>
</dbReference>
<feature type="domain" description="Response regulatory" evidence="2">
    <location>
        <begin position="2"/>
        <end position="115"/>
    </location>
</feature>
<dbReference type="PROSITE" id="PS50110">
    <property type="entry name" value="RESPONSE_REGULATORY"/>
    <property type="match status" value="1"/>
</dbReference>
<protein>
    <submittedName>
        <fullName evidence="4">Response regulator transcription factor</fullName>
    </submittedName>
</protein>
<keyword evidence="5" id="KW-1185">Reference proteome</keyword>
<dbReference type="AlphaFoldDB" id="A0A8J7Q970"/>
<reference evidence="4" key="1">
    <citation type="submission" date="2021-03" db="EMBL/GenBank/DDBJ databases">
        <authorList>
            <person name="Wang G."/>
        </authorList>
    </citation>
    <scope>NUCLEOTIDE SEQUENCE</scope>
    <source>
        <strain evidence="4">KCTC 12899</strain>
    </source>
</reference>
<dbReference type="GO" id="GO:0003677">
    <property type="term" value="F:DNA binding"/>
    <property type="evidence" value="ECO:0007669"/>
    <property type="project" value="InterPro"/>
</dbReference>
<dbReference type="EMBL" id="JAFREP010000009">
    <property type="protein sequence ID" value="MBO1319249.1"/>
    <property type="molecule type" value="Genomic_DNA"/>
</dbReference>
<organism evidence="4 5">
    <name type="scientific">Acanthopleuribacter pedis</name>
    <dbReference type="NCBI Taxonomy" id="442870"/>
    <lineage>
        <taxon>Bacteria</taxon>
        <taxon>Pseudomonadati</taxon>
        <taxon>Acidobacteriota</taxon>
        <taxon>Holophagae</taxon>
        <taxon>Acanthopleuribacterales</taxon>
        <taxon>Acanthopleuribacteraceae</taxon>
        <taxon>Acanthopleuribacter</taxon>
    </lineage>
</organism>
<dbReference type="PANTHER" id="PTHR37299">
    <property type="entry name" value="TRANSCRIPTIONAL REGULATOR-RELATED"/>
    <property type="match status" value="1"/>
</dbReference>
<name>A0A8J7Q970_9BACT</name>
<dbReference type="Pfam" id="PF00072">
    <property type="entry name" value="Response_reg"/>
    <property type="match status" value="1"/>
</dbReference>
<dbReference type="InterPro" id="IPR007492">
    <property type="entry name" value="LytTR_DNA-bd_dom"/>
</dbReference>
<dbReference type="InterPro" id="IPR011006">
    <property type="entry name" value="CheY-like_superfamily"/>
</dbReference>
<dbReference type="PROSITE" id="PS50930">
    <property type="entry name" value="HTH_LYTTR"/>
    <property type="match status" value="1"/>
</dbReference>